<dbReference type="STRING" id="641238.SAMN04490244_11254"/>
<dbReference type="Proteomes" id="UP000198885">
    <property type="component" value="Unassembled WGS sequence"/>
</dbReference>
<organism evidence="2 3">
    <name type="scientific">Tranquillimonas rosea</name>
    <dbReference type="NCBI Taxonomy" id="641238"/>
    <lineage>
        <taxon>Bacteria</taxon>
        <taxon>Pseudomonadati</taxon>
        <taxon>Pseudomonadota</taxon>
        <taxon>Alphaproteobacteria</taxon>
        <taxon>Rhodobacterales</taxon>
        <taxon>Roseobacteraceae</taxon>
        <taxon>Tranquillimonas</taxon>
    </lineage>
</organism>
<gene>
    <name evidence="2" type="ORF">SAMN04490244_11254</name>
</gene>
<proteinExistence type="predicted"/>
<feature type="compositionally biased region" description="Basic residues" evidence="1">
    <location>
        <begin position="142"/>
        <end position="151"/>
    </location>
</feature>
<name>A0A1H9WQ19_9RHOB</name>
<dbReference type="EMBL" id="FOGU01000012">
    <property type="protein sequence ID" value="SES36010.1"/>
    <property type="molecule type" value="Genomic_DNA"/>
</dbReference>
<feature type="region of interest" description="Disordered" evidence="1">
    <location>
        <begin position="1"/>
        <end position="26"/>
    </location>
</feature>
<evidence type="ECO:0000313" key="3">
    <source>
        <dbReference type="Proteomes" id="UP000198885"/>
    </source>
</evidence>
<accession>A0A1H9WQ19</accession>
<evidence type="ECO:0000256" key="1">
    <source>
        <dbReference type="SAM" id="MobiDB-lite"/>
    </source>
</evidence>
<keyword evidence="3" id="KW-1185">Reference proteome</keyword>
<feature type="compositionally biased region" description="Low complexity" evidence="1">
    <location>
        <begin position="158"/>
        <end position="168"/>
    </location>
</feature>
<feature type="region of interest" description="Disordered" evidence="1">
    <location>
        <begin position="142"/>
        <end position="176"/>
    </location>
</feature>
<dbReference type="AlphaFoldDB" id="A0A1H9WQ19"/>
<evidence type="ECO:0000313" key="2">
    <source>
        <dbReference type="EMBL" id="SES36010.1"/>
    </source>
</evidence>
<protein>
    <submittedName>
        <fullName evidence="2">Uncharacterized protein</fullName>
    </submittedName>
</protein>
<sequence>MPFKTRLNAPDRGAREGSVDSTPMTFSSPERLRQTMERLAAVYISAPATDRRGRDAALFRFHVVGNLVRLSAAKRNYLILDAIVQAGRSETYPHLDGVDPVAAPSERDFRIPLPGSEVSYLADGSAGGSGLQVIGPGAAVRALRRRERQRKQTAPPVRRAAARLSSRRIGGPRAED</sequence>
<reference evidence="2 3" key="1">
    <citation type="submission" date="2016-10" db="EMBL/GenBank/DDBJ databases">
        <authorList>
            <person name="de Groot N.N."/>
        </authorList>
    </citation>
    <scope>NUCLEOTIDE SEQUENCE [LARGE SCALE GENOMIC DNA]</scope>
    <source>
        <strain evidence="2 3">DSM 23042</strain>
    </source>
</reference>